<feature type="compositionally biased region" description="Basic and acidic residues" evidence="6">
    <location>
        <begin position="840"/>
        <end position="851"/>
    </location>
</feature>
<reference evidence="8" key="2">
    <citation type="submission" date="2025-08" db="UniProtKB">
        <authorList>
            <consortium name="Ensembl"/>
        </authorList>
    </citation>
    <scope>IDENTIFICATION</scope>
</reference>
<feature type="region of interest" description="Disordered" evidence="6">
    <location>
        <begin position="545"/>
        <end position="566"/>
    </location>
</feature>
<dbReference type="GeneTree" id="ENSGT00940000154489"/>
<organism evidence="8 9">
    <name type="scientific">Hucho hucho</name>
    <name type="common">huchen</name>
    <dbReference type="NCBI Taxonomy" id="62062"/>
    <lineage>
        <taxon>Eukaryota</taxon>
        <taxon>Metazoa</taxon>
        <taxon>Chordata</taxon>
        <taxon>Craniata</taxon>
        <taxon>Vertebrata</taxon>
        <taxon>Euteleostomi</taxon>
        <taxon>Actinopterygii</taxon>
        <taxon>Neopterygii</taxon>
        <taxon>Teleostei</taxon>
        <taxon>Protacanthopterygii</taxon>
        <taxon>Salmoniformes</taxon>
        <taxon>Salmonidae</taxon>
        <taxon>Salmoninae</taxon>
        <taxon>Hucho</taxon>
    </lineage>
</organism>
<feature type="compositionally biased region" description="Basic and acidic residues" evidence="6">
    <location>
        <begin position="1001"/>
        <end position="1013"/>
    </location>
</feature>
<accession>A0A4W5N6W8</accession>
<dbReference type="Gene3D" id="1.10.287.1490">
    <property type="match status" value="2"/>
</dbReference>
<feature type="compositionally biased region" description="Basic and acidic residues" evidence="6">
    <location>
        <begin position="212"/>
        <end position="221"/>
    </location>
</feature>
<dbReference type="Ensembl" id="ENSHHUT00000048141.1">
    <property type="protein sequence ID" value="ENSHHUP00000046432.1"/>
    <property type="gene ID" value="ENSHHUG00000028262.1"/>
</dbReference>
<sequence>MESLNKMISIADQYRKGVTDISSVCTVIYFYFTVILPGPDSQGFDLYWTPYIDCTKVFTDALYNTTDHLMSTPSGRKSPVDYGVQIRFINDSGGGLPSTQLRSKPPSTSKYGVAVRVQGIAGQPYVVLKDGGPKGDSYGVQLRTHYPPGYGSLPRRRDREEGEGVGGQGGALRRAQSHGSLLESEGGGGFGRPPGDGRSGSYGNLDGGIGVAEERTDRGGVREGVMGRNVMCGSYQSGLNGSLGRGGGSQYAPDLQPSQTEQPPLNMAHPHPQSLPYPAHPQTLPYPAQPHPQTLPYPAQPHPQTLPYPEQPHPQTPVNRLISRFDGSSSTREQQKGRSPVTENPRDTLSLAPNPYSSSPSLSPNPNPYSSPSPSLTPNPYSSPPSSTHSSLGRGQGSVSKATPHPANQRAPPGRFVAVETPSANRTDPLVTPDLLLQSSEVTSEEEQVMQTIYSILREGTSESDSIIRHKVRVIFQKIQGLKPSESSGEEWRREKRDLERKMMELQTSLQEERRGSVGRSDPVLKAELESCLDENMQLQETVDRKKTELHQTHSELSQLRMERESAESRVREMEERLVELQEELRTENGNKTDLVTCQASLSEVSMLKQKLEDSLRQRERELTALKGALKDEVATHDKEIETLREQYSTDMERLRSTMEQVSQSQAGIESERLRVNASVRTLQQQLEDCRDESGHWMTQFHSTRDELRTTKQKMLQARLEKEELEEELNEVQERVNTMKQQIPDPSHTHSLNQELQSLRADLQQAQSEAEKKRAELDKKVMEVISLKKANQEQEAELKYEMDRLRDQSNRAKEDLAKAQERTKQLPDPSVVSGLQSELTDARGERDRLGEKLSSAEQELQSNTERLARTQTELNALRDSQQEQEAANTRLREKLSRLEAQLASSASESSEAELSLQAELRGLRQELDEARRGASRLGQDHRQLSLRLEEREKERDQLTQTNTQLEEQRRQQERSLDKLNKEFESLSQSSGEEVQVLRAHLEEQRERSRRETQETQEAQRQGNNRLVELERSQTSLKRLEEEASRQKKELLSVVEERDNAQLDKELLTNRLHHLEAELENSRSSLTDKSRELRSTEDKMKRLELELEEEKGSVELLTDRVTRTRDQMEQLRSELMQERSSRQDLELDKNALERHMKELKTRVSDMEGQSRSSVGVAQLESKVHELEERLHSEDREKNSMLSSQRRLEKKLKELNFTLEEERQQHTEQRDQLSLRVKALKRQVDEGETEVERMEGLRRKAQREMEEQMELKEALQGRVTALETELKRKVQQVQRQALDSSALSSDEDDEGLYDPSSITSILTGSNLHTSSC</sequence>
<dbReference type="GO" id="GO:0016459">
    <property type="term" value="C:myosin complex"/>
    <property type="evidence" value="ECO:0007669"/>
    <property type="project" value="InterPro"/>
</dbReference>
<name>A0A4W5N6W8_9TELE</name>
<dbReference type="GO" id="GO:0008017">
    <property type="term" value="F:microtubule binding"/>
    <property type="evidence" value="ECO:0007669"/>
    <property type="project" value="TreeGrafter"/>
</dbReference>
<dbReference type="PANTHER" id="PTHR46349">
    <property type="entry name" value="CINGULIN-LIKE PROTEIN 1-RELATED"/>
    <property type="match status" value="1"/>
</dbReference>
<dbReference type="Pfam" id="PF01576">
    <property type="entry name" value="Myosin_tail_1"/>
    <property type="match status" value="1"/>
</dbReference>
<feature type="compositionally biased region" description="Polar residues" evidence="6">
    <location>
        <begin position="1314"/>
        <end position="1330"/>
    </location>
</feature>
<evidence type="ECO:0000256" key="1">
    <source>
        <dbReference type="ARBA" id="ARBA00004435"/>
    </source>
</evidence>
<evidence type="ECO:0000256" key="6">
    <source>
        <dbReference type="SAM" id="MobiDB-lite"/>
    </source>
</evidence>
<keyword evidence="9" id="KW-1185">Reference proteome</keyword>
<evidence type="ECO:0000259" key="7">
    <source>
        <dbReference type="Pfam" id="PF01576"/>
    </source>
</evidence>
<dbReference type="GO" id="GO:0005923">
    <property type="term" value="C:bicellular tight junction"/>
    <property type="evidence" value="ECO:0007669"/>
    <property type="project" value="TreeGrafter"/>
</dbReference>
<feature type="compositionally biased region" description="Basic and acidic residues" evidence="6">
    <location>
        <begin position="545"/>
        <end position="554"/>
    </location>
</feature>
<feature type="compositionally biased region" description="Low complexity" evidence="6">
    <location>
        <begin position="171"/>
        <end position="184"/>
    </location>
</feature>
<feature type="region of interest" description="Disordered" evidence="6">
    <location>
        <begin position="1001"/>
        <end position="1030"/>
    </location>
</feature>
<comment type="similarity">
    <text evidence="4">Belongs to the cingulin family.</text>
</comment>
<keyword evidence="2" id="KW-0796">Tight junction</keyword>
<feature type="compositionally biased region" description="Basic and acidic residues" evidence="6">
    <location>
        <begin position="931"/>
        <end position="957"/>
    </location>
</feature>
<feature type="region of interest" description="Disordered" evidence="6">
    <location>
        <begin position="139"/>
        <end position="223"/>
    </location>
</feature>
<feature type="region of interest" description="Disordered" evidence="6">
    <location>
        <begin position="1292"/>
        <end position="1330"/>
    </location>
</feature>
<feature type="domain" description="Myosin tail" evidence="7">
    <location>
        <begin position="1032"/>
        <end position="1283"/>
    </location>
</feature>
<evidence type="ECO:0000313" key="9">
    <source>
        <dbReference type="Proteomes" id="UP000314982"/>
    </source>
</evidence>
<evidence type="ECO:0000256" key="3">
    <source>
        <dbReference type="ARBA" id="ARBA00023054"/>
    </source>
</evidence>
<feature type="region of interest" description="Disordered" evidence="6">
    <location>
        <begin position="241"/>
        <end position="414"/>
    </location>
</feature>
<dbReference type="PANTHER" id="PTHR46349:SF4">
    <property type="entry name" value="CINGULIN"/>
    <property type="match status" value="1"/>
</dbReference>
<feature type="compositionally biased region" description="Pro residues" evidence="6">
    <location>
        <begin position="363"/>
        <end position="383"/>
    </location>
</feature>
<dbReference type="GO" id="GO:0000226">
    <property type="term" value="P:microtubule cytoskeleton organization"/>
    <property type="evidence" value="ECO:0007669"/>
    <property type="project" value="TreeGrafter"/>
</dbReference>
<dbReference type="InterPro" id="IPR002928">
    <property type="entry name" value="Myosin_tail"/>
</dbReference>
<evidence type="ECO:0000256" key="5">
    <source>
        <dbReference type="ARBA" id="ARBA00044075"/>
    </source>
</evidence>
<evidence type="ECO:0000256" key="4">
    <source>
        <dbReference type="ARBA" id="ARBA00038467"/>
    </source>
</evidence>
<reference evidence="8" key="3">
    <citation type="submission" date="2025-09" db="UniProtKB">
        <authorList>
            <consortium name="Ensembl"/>
        </authorList>
    </citation>
    <scope>IDENTIFICATION</scope>
</reference>
<dbReference type="STRING" id="62062.ENSHHUP00000046432"/>
<evidence type="ECO:0000256" key="2">
    <source>
        <dbReference type="ARBA" id="ARBA00022427"/>
    </source>
</evidence>
<feature type="region of interest" description="Disordered" evidence="6">
    <location>
        <begin position="931"/>
        <end position="974"/>
    </location>
</feature>
<comment type="subcellular location">
    <subcellularLocation>
        <location evidence="1">Cell junction</location>
        <location evidence="1">Tight junction</location>
    </subcellularLocation>
</comment>
<feature type="compositionally biased region" description="Polar residues" evidence="6">
    <location>
        <begin position="855"/>
        <end position="864"/>
    </location>
</feature>
<proteinExistence type="inferred from homology"/>
<feature type="compositionally biased region" description="Low complexity" evidence="6">
    <location>
        <begin position="349"/>
        <end position="362"/>
    </location>
</feature>
<feature type="compositionally biased region" description="Pro residues" evidence="6">
    <location>
        <begin position="287"/>
        <end position="315"/>
    </location>
</feature>
<keyword evidence="2" id="KW-0965">Cell junction</keyword>
<protein>
    <recommendedName>
        <fullName evidence="5">Cingulin</fullName>
    </recommendedName>
</protein>
<dbReference type="Proteomes" id="UP000314982">
    <property type="component" value="Unassembled WGS sequence"/>
</dbReference>
<feature type="region of interest" description="Disordered" evidence="6">
    <location>
        <begin position="810"/>
        <end position="864"/>
    </location>
</feature>
<feature type="compositionally biased region" description="Gly residues" evidence="6">
    <location>
        <begin position="185"/>
        <end position="210"/>
    </location>
</feature>
<reference evidence="9" key="1">
    <citation type="submission" date="2018-06" db="EMBL/GenBank/DDBJ databases">
        <title>Genome assembly of Danube salmon.</title>
        <authorList>
            <person name="Macqueen D.J."/>
            <person name="Gundappa M.K."/>
        </authorList>
    </citation>
    <scope>NUCLEOTIDE SEQUENCE [LARGE SCALE GENOMIC DNA]</scope>
</reference>
<feature type="compositionally biased region" description="Basic and acidic residues" evidence="6">
    <location>
        <begin position="810"/>
        <end position="825"/>
    </location>
</feature>
<keyword evidence="3" id="KW-0175">Coiled coil</keyword>
<evidence type="ECO:0000313" key="8">
    <source>
        <dbReference type="Ensembl" id="ENSHHUP00000046432.1"/>
    </source>
</evidence>